<keyword evidence="1" id="KW-0378">Hydrolase</keyword>
<dbReference type="EMBL" id="LBMM01007929">
    <property type="protein sequence ID" value="KMQ89300.1"/>
    <property type="molecule type" value="Genomic_DNA"/>
</dbReference>
<dbReference type="GO" id="GO:0005524">
    <property type="term" value="F:ATP binding"/>
    <property type="evidence" value="ECO:0007669"/>
    <property type="project" value="UniProtKB-KW"/>
</dbReference>
<keyword evidence="1" id="KW-0234">DNA repair</keyword>
<dbReference type="GO" id="GO:0000723">
    <property type="term" value="P:telomere maintenance"/>
    <property type="evidence" value="ECO:0007669"/>
    <property type="project" value="InterPro"/>
</dbReference>
<comment type="caution">
    <text evidence="3">The sequence shown here is derived from an EMBL/GenBank/DDBJ whole genome shotgun (WGS) entry which is preliminary data.</text>
</comment>
<comment type="similarity">
    <text evidence="1">Belongs to the helicase family.</text>
</comment>
<protein>
    <recommendedName>
        <fullName evidence="1">ATP-dependent DNA helicase</fullName>
        <ecNumber evidence="1">5.6.2.3</ecNumber>
    </recommendedName>
</protein>
<dbReference type="GO" id="GO:0006281">
    <property type="term" value="P:DNA repair"/>
    <property type="evidence" value="ECO:0007669"/>
    <property type="project" value="UniProtKB-KW"/>
</dbReference>
<proteinExistence type="inferred from homology"/>
<keyword evidence="1" id="KW-0067">ATP-binding</keyword>
<dbReference type="AlphaFoldDB" id="A0A0J7N9E8"/>
<comment type="cofactor">
    <cofactor evidence="1">
        <name>Mg(2+)</name>
        <dbReference type="ChEBI" id="CHEBI:18420"/>
    </cofactor>
</comment>
<keyword evidence="1" id="KW-0227">DNA damage</keyword>
<dbReference type="Pfam" id="PF05970">
    <property type="entry name" value="PIF1"/>
    <property type="match status" value="1"/>
</dbReference>
<feature type="domain" description="DNA helicase Pif1-like DEAD-box helicase" evidence="2">
    <location>
        <begin position="67"/>
        <end position="163"/>
    </location>
</feature>
<evidence type="ECO:0000259" key="2">
    <source>
        <dbReference type="Pfam" id="PF05970"/>
    </source>
</evidence>
<name>A0A0J7N9E8_LASNI</name>
<dbReference type="PANTHER" id="PTHR10492:SF57">
    <property type="entry name" value="ATP-DEPENDENT DNA HELICASE"/>
    <property type="match status" value="1"/>
</dbReference>
<accession>A0A0J7N9E8</accession>
<sequence length="164" mass="17870">MMSDVFNRCLIRIEDAVLTLGGQGLSQYGLPQPIRTEEVLGNRNHLRETSYDTNALAQFVSNNENLLTDEQSAIYRQVLERIKSSTGQVFFLDAPGCTGKTFLINLFLAKIRSDHGIALAVASSGIAATLLNGGKTAYAAFKLPLNLIYAETPLCNISKQSNMA</sequence>
<dbReference type="OrthoDB" id="10050779at2759"/>
<reference evidence="3 4" key="1">
    <citation type="submission" date="2015-04" db="EMBL/GenBank/DDBJ databases">
        <title>Lasius niger genome sequencing.</title>
        <authorList>
            <person name="Konorov E.A."/>
            <person name="Nikitin M.A."/>
            <person name="Kirill M.V."/>
            <person name="Chang P."/>
        </authorList>
    </citation>
    <scope>NUCLEOTIDE SEQUENCE [LARGE SCALE GENOMIC DNA]</scope>
    <source>
        <tissue evidence="3">Whole</tissue>
    </source>
</reference>
<keyword evidence="1 3" id="KW-0347">Helicase</keyword>
<dbReference type="PaxDb" id="67767-A0A0J7N9E8"/>
<keyword evidence="1" id="KW-0233">DNA recombination</keyword>
<evidence type="ECO:0000256" key="1">
    <source>
        <dbReference type="RuleBase" id="RU363044"/>
    </source>
</evidence>
<gene>
    <name evidence="3" type="ORF">RF55_11084</name>
</gene>
<dbReference type="GO" id="GO:0006310">
    <property type="term" value="P:DNA recombination"/>
    <property type="evidence" value="ECO:0007669"/>
    <property type="project" value="UniProtKB-KW"/>
</dbReference>
<dbReference type="PANTHER" id="PTHR10492">
    <property type="match status" value="1"/>
</dbReference>
<dbReference type="Proteomes" id="UP000036403">
    <property type="component" value="Unassembled WGS sequence"/>
</dbReference>
<dbReference type="EC" id="5.6.2.3" evidence="1"/>
<dbReference type="Gene3D" id="3.40.50.300">
    <property type="entry name" value="P-loop containing nucleotide triphosphate hydrolases"/>
    <property type="match status" value="1"/>
</dbReference>
<evidence type="ECO:0000313" key="4">
    <source>
        <dbReference type="Proteomes" id="UP000036403"/>
    </source>
</evidence>
<dbReference type="GO" id="GO:0016887">
    <property type="term" value="F:ATP hydrolysis activity"/>
    <property type="evidence" value="ECO:0007669"/>
    <property type="project" value="RHEA"/>
</dbReference>
<keyword evidence="4" id="KW-1185">Reference proteome</keyword>
<dbReference type="SUPFAM" id="SSF52540">
    <property type="entry name" value="P-loop containing nucleoside triphosphate hydrolases"/>
    <property type="match status" value="1"/>
</dbReference>
<dbReference type="STRING" id="67767.A0A0J7N9E8"/>
<dbReference type="InterPro" id="IPR027417">
    <property type="entry name" value="P-loop_NTPase"/>
</dbReference>
<keyword evidence="1" id="KW-0547">Nucleotide-binding</keyword>
<evidence type="ECO:0000313" key="3">
    <source>
        <dbReference type="EMBL" id="KMQ89300.1"/>
    </source>
</evidence>
<organism evidence="3 4">
    <name type="scientific">Lasius niger</name>
    <name type="common">Black garden ant</name>
    <dbReference type="NCBI Taxonomy" id="67767"/>
    <lineage>
        <taxon>Eukaryota</taxon>
        <taxon>Metazoa</taxon>
        <taxon>Ecdysozoa</taxon>
        <taxon>Arthropoda</taxon>
        <taxon>Hexapoda</taxon>
        <taxon>Insecta</taxon>
        <taxon>Pterygota</taxon>
        <taxon>Neoptera</taxon>
        <taxon>Endopterygota</taxon>
        <taxon>Hymenoptera</taxon>
        <taxon>Apocrita</taxon>
        <taxon>Aculeata</taxon>
        <taxon>Formicoidea</taxon>
        <taxon>Formicidae</taxon>
        <taxon>Formicinae</taxon>
        <taxon>Lasius</taxon>
        <taxon>Lasius</taxon>
    </lineage>
</organism>
<comment type="catalytic activity">
    <reaction evidence="1">
        <text>ATP + H2O = ADP + phosphate + H(+)</text>
        <dbReference type="Rhea" id="RHEA:13065"/>
        <dbReference type="ChEBI" id="CHEBI:15377"/>
        <dbReference type="ChEBI" id="CHEBI:15378"/>
        <dbReference type="ChEBI" id="CHEBI:30616"/>
        <dbReference type="ChEBI" id="CHEBI:43474"/>
        <dbReference type="ChEBI" id="CHEBI:456216"/>
        <dbReference type="EC" id="5.6.2.3"/>
    </reaction>
</comment>
<dbReference type="GO" id="GO:0043139">
    <property type="term" value="F:5'-3' DNA helicase activity"/>
    <property type="evidence" value="ECO:0007669"/>
    <property type="project" value="UniProtKB-EC"/>
</dbReference>
<dbReference type="InterPro" id="IPR010285">
    <property type="entry name" value="DNA_helicase_pif1-like_DEAD"/>
</dbReference>